<dbReference type="Pfam" id="PF00651">
    <property type="entry name" value="BTB"/>
    <property type="match status" value="1"/>
</dbReference>
<reference evidence="2" key="1">
    <citation type="submission" date="2023-03" db="EMBL/GenBank/DDBJ databases">
        <title>Massive genome expansion in bonnet fungi (Mycena s.s.) driven by repeated elements and novel gene families across ecological guilds.</title>
        <authorList>
            <consortium name="Lawrence Berkeley National Laboratory"/>
            <person name="Harder C.B."/>
            <person name="Miyauchi S."/>
            <person name="Viragh M."/>
            <person name="Kuo A."/>
            <person name="Thoen E."/>
            <person name="Andreopoulos B."/>
            <person name="Lu D."/>
            <person name="Skrede I."/>
            <person name="Drula E."/>
            <person name="Henrissat B."/>
            <person name="Morin E."/>
            <person name="Kohler A."/>
            <person name="Barry K."/>
            <person name="LaButti K."/>
            <person name="Morin E."/>
            <person name="Salamov A."/>
            <person name="Lipzen A."/>
            <person name="Mereny Z."/>
            <person name="Hegedus B."/>
            <person name="Baldrian P."/>
            <person name="Stursova M."/>
            <person name="Weitz H."/>
            <person name="Taylor A."/>
            <person name="Grigoriev I.V."/>
            <person name="Nagy L.G."/>
            <person name="Martin F."/>
            <person name="Kauserud H."/>
        </authorList>
    </citation>
    <scope>NUCLEOTIDE SEQUENCE</scope>
    <source>
        <strain evidence="2">CBHHK002</strain>
    </source>
</reference>
<dbReference type="AlphaFoldDB" id="A0AAD7AQ55"/>
<dbReference type="PROSITE" id="PS50097">
    <property type="entry name" value="BTB"/>
    <property type="match status" value="1"/>
</dbReference>
<sequence>MTDNLQKVSQLWFSPDVVILRAQDRIFRVFVAILKQKSSVFADMFTFPLPPSSDIETIEGVPVVILHDDPDELEVFLKAIFDADFFMPHPAPSKLEDTLGILRLAHKYDVSFLRRRALEHLGPIYPTRLSAYDRPGTGTKFADRLGRGLATVSTAMEVGALWLLPVSYYSICTCKLEDIMDHPRWIALGEKERKTCLIGYQAQLRHHPKILNFLCIPKHENEDCLNWMTCNTIRLTLSFHLNPQLGSELNRPLDLWSEGNWAPMAEGVCAVCVSESKTLHTTARQECWDQLPEMFGLPGWEELEQMRQAALSP</sequence>
<dbReference type="Proteomes" id="UP001218218">
    <property type="component" value="Unassembled WGS sequence"/>
</dbReference>
<dbReference type="InterPro" id="IPR011333">
    <property type="entry name" value="SKP1/BTB/POZ_sf"/>
</dbReference>
<feature type="domain" description="BTB" evidence="1">
    <location>
        <begin position="15"/>
        <end position="89"/>
    </location>
</feature>
<keyword evidence="3" id="KW-1185">Reference proteome</keyword>
<evidence type="ECO:0000313" key="2">
    <source>
        <dbReference type="EMBL" id="KAJ7364925.1"/>
    </source>
</evidence>
<evidence type="ECO:0000313" key="3">
    <source>
        <dbReference type="Proteomes" id="UP001218218"/>
    </source>
</evidence>
<dbReference type="SMART" id="SM00225">
    <property type="entry name" value="BTB"/>
    <property type="match status" value="1"/>
</dbReference>
<dbReference type="Gene3D" id="3.30.710.10">
    <property type="entry name" value="Potassium Channel Kv1.1, Chain A"/>
    <property type="match status" value="1"/>
</dbReference>
<accession>A0AAD7AQ55</accession>
<name>A0AAD7AQ55_9AGAR</name>
<proteinExistence type="predicted"/>
<comment type="caution">
    <text evidence="2">The sequence shown here is derived from an EMBL/GenBank/DDBJ whole genome shotgun (WGS) entry which is preliminary data.</text>
</comment>
<protein>
    <recommendedName>
        <fullName evidence="1">BTB domain-containing protein</fullName>
    </recommendedName>
</protein>
<evidence type="ECO:0000259" key="1">
    <source>
        <dbReference type="PROSITE" id="PS50097"/>
    </source>
</evidence>
<dbReference type="EMBL" id="JARIHO010000003">
    <property type="protein sequence ID" value="KAJ7364925.1"/>
    <property type="molecule type" value="Genomic_DNA"/>
</dbReference>
<dbReference type="SUPFAM" id="SSF54695">
    <property type="entry name" value="POZ domain"/>
    <property type="match status" value="1"/>
</dbReference>
<gene>
    <name evidence="2" type="ORF">DFH08DRAFT_731493</name>
</gene>
<dbReference type="InterPro" id="IPR000210">
    <property type="entry name" value="BTB/POZ_dom"/>
</dbReference>
<organism evidence="2 3">
    <name type="scientific">Mycena albidolilacea</name>
    <dbReference type="NCBI Taxonomy" id="1033008"/>
    <lineage>
        <taxon>Eukaryota</taxon>
        <taxon>Fungi</taxon>
        <taxon>Dikarya</taxon>
        <taxon>Basidiomycota</taxon>
        <taxon>Agaricomycotina</taxon>
        <taxon>Agaricomycetes</taxon>
        <taxon>Agaricomycetidae</taxon>
        <taxon>Agaricales</taxon>
        <taxon>Marasmiineae</taxon>
        <taxon>Mycenaceae</taxon>
        <taxon>Mycena</taxon>
    </lineage>
</organism>